<reference evidence="1" key="1">
    <citation type="submission" date="2019-10" db="EMBL/GenBank/DDBJ databases">
        <title>Draft genome sequece of Microseira wollei NIES-4236.</title>
        <authorList>
            <person name="Yamaguchi H."/>
            <person name="Suzuki S."/>
            <person name="Kawachi M."/>
        </authorList>
    </citation>
    <scope>NUCLEOTIDE SEQUENCE</scope>
    <source>
        <strain evidence="1">NIES-4236</strain>
    </source>
</reference>
<dbReference type="EMBL" id="BLAY01000373">
    <property type="protein sequence ID" value="GET44486.1"/>
    <property type="molecule type" value="Genomic_DNA"/>
</dbReference>
<accession>A0AAV3XT90</accession>
<evidence type="ECO:0000313" key="2">
    <source>
        <dbReference type="Proteomes" id="UP001050975"/>
    </source>
</evidence>
<protein>
    <submittedName>
        <fullName evidence="1">Uncharacterized protein</fullName>
    </submittedName>
</protein>
<dbReference type="Proteomes" id="UP001050975">
    <property type="component" value="Unassembled WGS sequence"/>
</dbReference>
<gene>
    <name evidence="1" type="ORF">MiSe_93150</name>
</gene>
<keyword evidence="2" id="KW-1185">Reference proteome</keyword>
<comment type="caution">
    <text evidence="1">The sequence shown here is derived from an EMBL/GenBank/DDBJ whole genome shotgun (WGS) entry which is preliminary data.</text>
</comment>
<name>A0AAV3XT90_9CYAN</name>
<dbReference type="AlphaFoldDB" id="A0AAV3XT90"/>
<evidence type="ECO:0000313" key="1">
    <source>
        <dbReference type="EMBL" id="GET44486.1"/>
    </source>
</evidence>
<organism evidence="1 2">
    <name type="scientific">Microseira wollei NIES-4236</name>
    <dbReference type="NCBI Taxonomy" id="2530354"/>
    <lineage>
        <taxon>Bacteria</taxon>
        <taxon>Bacillati</taxon>
        <taxon>Cyanobacteriota</taxon>
        <taxon>Cyanophyceae</taxon>
        <taxon>Oscillatoriophycideae</taxon>
        <taxon>Aerosakkonematales</taxon>
        <taxon>Aerosakkonemataceae</taxon>
        <taxon>Microseira</taxon>
    </lineage>
</organism>
<proteinExistence type="predicted"/>
<sequence length="67" mass="7466">MSEKLTLIPGLNPRLFRAGCGSIKMLAVPSPESLYLRMCEQCAIANLQKGSVSYHYQFCQDLLIYPG</sequence>